<dbReference type="Gene3D" id="3.40.50.150">
    <property type="entry name" value="Vaccinia Virus protein VP39"/>
    <property type="match status" value="1"/>
</dbReference>
<dbReference type="AlphaFoldDB" id="A0A9D4UED2"/>
<protein>
    <submittedName>
        <fullName evidence="1">Uncharacterized protein</fullName>
    </submittedName>
</protein>
<dbReference type="Pfam" id="PF03492">
    <property type="entry name" value="Methyltransf_7"/>
    <property type="match status" value="1"/>
</dbReference>
<dbReference type="SUPFAM" id="SSF53335">
    <property type="entry name" value="S-adenosyl-L-methionine-dependent methyltransferases"/>
    <property type="match status" value="1"/>
</dbReference>
<name>A0A9D4UED2_ADICA</name>
<comment type="caution">
    <text evidence="1">The sequence shown here is derived from an EMBL/GenBank/DDBJ whole genome shotgun (WGS) entry which is preliminary data.</text>
</comment>
<dbReference type="InterPro" id="IPR005299">
    <property type="entry name" value="MeTrfase_7"/>
</dbReference>
<proteinExistence type="predicted"/>
<organism evidence="1 2">
    <name type="scientific">Adiantum capillus-veneris</name>
    <name type="common">Maidenhair fern</name>
    <dbReference type="NCBI Taxonomy" id="13818"/>
    <lineage>
        <taxon>Eukaryota</taxon>
        <taxon>Viridiplantae</taxon>
        <taxon>Streptophyta</taxon>
        <taxon>Embryophyta</taxon>
        <taxon>Tracheophyta</taxon>
        <taxon>Polypodiopsida</taxon>
        <taxon>Polypodiidae</taxon>
        <taxon>Polypodiales</taxon>
        <taxon>Pteridineae</taxon>
        <taxon>Pteridaceae</taxon>
        <taxon>Vittarioideae</taxon>
        <taxon>Adiantum</taxon>
    </lineage>
</organism>
<sequence length="285" mass="31758">MSSLEFPMLSGVERASYAANSGPQNSVLLRCRPIIEHAMAMHQTSLLELKQLTSTAEGSSHRDDQILAAATSAAVEDDNDDEKVFRIPDMGSSSGPNCLANMQFMLEAIKKHEQLPSSYQRELQFFCDLPSNDFNTLLQLQHAHYNNMHVAADGEGEDEGDSTRRRCFGAIIGGTVYGRLFPASSLHLVFSSWCLHWLSQVWMMRSFFLLCHRSRDSEARSSHHLGSGGWTSFEADFWSMTGRDPTPYEHEYAGRKGLNALMDILSSRGGMNPTDTPLGRDETSD</sequence>
<accession>A0A9D4UED2</accession>
<evidence type="ECO:0000313" key="1">
    <source>
        <dbReference type="EMBL" id="KAI5066255.1"/>
    </source>
</evidence>
<evidence type="ECO:0000313" key="2">
    <source>
        <dbReference type="Proteomes" id="UP000886520"/>
    </source>
</evidence>
<reference evidence="1" key="1">
    <citation type="submission" date="2021-01" db="EMBL/GenBank/DDBJ databases">
        <title>Adiantum capillus-veneris genome.</title>
        <authorList>
            <person name="Fang Y."/>
            <person name="Liao Q."/>
        </authorList>
    </citation>
    <scope>NUCLEOTIDE SEQUENCE</scope>
    <source>
        <strain evidence="1">H3</strain>
        <tissue evidence="1">Leaf</tissue>
    </source>
</reference>
<dbReference type="EMBL" id="JABFUD020000018">
    <property type="protein sequence ID" value="KAI5066255.1"/>
    <property type="molecule type" value="Genomic_DNA"/>
</dbReference>
<dbReference type="InterPro" id="IPR029063">
    <property type="entry name" value="SAM-dependent_MTases_sf"/>
</dbReference>
<keyword evidence="2" id="KW-1185">Reference proteome</keyword>
<gene>
    <name evidence="1" type="ORF">GOP47_0018879</name>
</gene>
<dbReference type="Proteomes" id="UP000886520">
    <property type="component" value="Chromosome 18"/>
</dbReference>
<dbReference type="GO" id="GO:0008168">
    <property type="term" value="F:methyltransferase activity"/>
    <property type="evidence" value="ECO:0007669"/>
    <property type="project" value="InterPro"/>
</dbReference>
<dbReference type="PANTHER" id="PTHR31009">
    <property type="entry name" value="S-ADENOSYL-L-METHIONINE:CARBOXYL METHYLTRANSFERASE FAMILY PROTEIN"/>
    <property type="match status" value="1"/>
</dbReference>
<dbReference type="OrthoDB" id="1984734at2759"/>